<evidence type="ECO:0000313" key="2">
    <source>
        <dbReference type="Proteomes" id="UP000075243"/>
    </source>
</evidence>
<dbReference type="Gramene" id="C.cajan_31390.t">
    <property type="protein sequence ID" value="C.cajan_31390.t.cds1"/>
    <property type="gene ID" value="C.cajan_31390"/>
</dbReference>
<dbReference type="OrthoDB" id="1688190at2759"/>
<protein>
    <submittedName>
        <fullName evidence="1">Retrovirus-related Pol polyprotein from transposon TNT 1-94</fullName>
    </submittedName>
</protein>
<gene>
    <name evidence="1" type="ORF">KK1_033636</name>
</gene>
<evidence type="ECO:0000313" key="1">
    <source>
        <dbReference type="EMBL" id="KYP44830.1"/>
    </source>
</evidence>
<dbReference type="Proteomes" id="UP000075243">
    <property type="component" value="Unassembled WGS sequence"/>
</dbReference>
<name>A0A151RQJ9_CAJCA</name>
<reference evidence="1" key="1">
    <citation type="journal article" date="2012" name="Nat. Biotechnol.">
        <title>Draft genome sequence of pigeonpea (Cajanus cajan), an orphan legume crop of resource-poor farmers.</title>
        <authorList>
            <person name="Varshney R.K."/>
            <person name="Chen W."/>
            <person name="Li Y."/>
            <person name="Bharti A.K."/>
            <person name="Saxena R.K."/>
            <person name="Schlueter J.A."/>
            <person name="Donoghue M.T."/>
            <person name="Azam S."/>
            <person name="Fan G."/>
            <person name="Whaley A.M."/>
            <person name="Farmer A.D."/>
            <person name="Sheridan J."/>
            <person name="Iwata A."/>
            <person name="Tuteja R."/>
            <person name="Penmetsa R.V."/>
            <person name="Wu W."/>
            <person name="Upadhyaya H.D."/>
            <person name="Yang S.P."/>
            <person name="Shah T."/>
            <person name="Saxena K.B."/>
            <person name="Michael T."/>
            <person name="McCombie W.R."/>
            <person name="Yang B."/>
            <person name="Zhang G."/>
            <person name="Yang H."/>
            <person name="Wang J."/>
            <person name="Spillane C."/>
            <person name="Cook D.R."/>
            <person name="May G.D."/>
            <person name="Xu X."/>
            <person name="Jackson S.A."/>
        </authorList>
    </citation>
    <scope>NUCLEOTIDE SEQUENCE [LARGE SCALE GENOMIC DNA]</scope>
</reference>
<proteinExistence type="predicted"/>
<dbReference type="PANTHER" id="PTHR11439">
    <property type="entry name" value="GAG-POL-RELATED RETROTRANSPOSON"/>
    <property type="match status" value="1"/>
</dbReference>
<dbReference type="AlphaFoldDB" id="A0A151RQJ9"/>
<dbReference type="InterPro" id="IPR043502">
    <property type="entry name" value="DNA/RNA_pol_sf"/>
</dbReference>
<accession>A0A151RQJ9</accession>
<sequence>MDILHECGLLGCKPSDFPMDQNHKLALADGPAYDDPTRYRRLVGRLLYLTITLPELSYAVHTLSQFLQHPLQKHYDAVLRVLHYIKGNPGQGLLIRSTCDLHLRAYCDSDWASGPITRRSSTGYFITLGQSPFLWKSKKQHTISRSSAEVEYRSMAAATSELLWIEAFLQDLGVSHSMPLTLYCDSQSAIHIASNPVFHERTKHIELNCHFIREHVMSKTISTQYIRTDSQPADILTKALGRKQFQFLLSKLGISSLHAPT</sequence>
<dbReference type="PANTHER" id="PTHR11439:SF462">
    <property type="match status" value="1"/>
</dbReference>
<organism evidence="1 2">
    <name type="scientific">Cajanus cajan</name>
    <name type="common">Pigeon pea</name>
    <name type="synonym">Cajanus indicus</name>
    <dbReference type="NCBI Taxonomy" id="3821"/>
    <lineage>
        <taxon>Eukaryota</taxon>
        <taxon>Viridiplantae</taxon>
        <taxon>Streptophyta</taxon>
        <taxon>Embryophyta</taxon>
        <taxon>Tracheophyta</taxon>
        <taxon>Spermatophyta</taxon>
        <taxon>Magnoliopsida</taxon>
        <taxon>eudicotyledons</taxon>
        <taxon>Gunneridae</taxon>
        <taxon>Pentapetalae</taxon>
        <taxon>rosids</taxon>
        <taxon>fabids</taxon>
        <taxon>Fabales</taxon>
        <taxon>Fabaceae</taxon>
        <taxon>Papilionoideae</taxon>
        <taxon>50 kb inversion clade</taxon>
        <taxon>NPAAA clade</taxon>
        <taxon>indigoferoid/millettioid clade</taxon>
        <taxon>Phaseoleae</taxon>
        <taxon>Cajanus</taxon>
    </lineage>
</organism>
<dbReference type="CDD" id="cd09272">
    <property type="entry name" value="RNase_HI_RT_Ty1"/>
    <property type="match status" value="1"/>
</dbReference>
<dbReference type="OMA" id="VEIVWIL"/>
<dbReference type="EMBL" id="KQ483611">
    <property type="protein sequence ID" value="KYP44830.1"/>
    <property type="molecule type" value="Genomic_DNA"/>
</dbReference>
<dbReference type="SUPFAM" id="SSF56672">
    <property type="entry name" value="DNA/RNA polymerases"/>
    <property type="match status" value="1"/>
</dbReference>
<keyword evidence="2" id="KW-1185">Reference proteome</keyword>